<protein>
    <recommendedName>
        <fullName evidence="2">DUF58 domain-containing protein</fullName>
    </recommendedName>
</protein>
<keyword evidence="1" id="KW-1133">Transmembrane helix</keyword>
<name>A0A517QHB8_9PLAN</name>
<evidence type="ECO:0000313" key="3">
    <source>
        <dbReference type="EMBL" id="QDT31005.1"/>
    </source>
</evidence>
<organism evidence="3 4">
    <name type="scientific">Thalassoglobus polymorphus</name>
    <dbReference type="NCBI Taxonomy" id="2527994"/>
    <lineage>
        <taxon>Bacteria</taxon>
        <taxon>Pseudomonadati</taxon>
        <taxon>Planctomycetota</taxon>
        <taxon>Planctomycetia</taxon>
        <taxon>Planctomycetales</taxon>
        <taxon>Planctomycetaceae</taxon>
        <taxon>Thalassoglobus</taxon>
    </lineage>
</organism>
<reference evidence="3 4" key="1">
    <citation type="submission" date="2019-02" db="EMBL/GenBank/DDBJ databases">
        <title>Deep-cultivation of Planctomycetes and their phenomic and genomic characterization uncovers novel biology.</title>
        <authorList>
            <person name="Wiegand S."/>
            <person name="Jogler M."/>
            <person name="Boedeker C."/>
            <person name="Pinto D."/>
            <person name="Vollmers J."/>
            <person name="Rivas-Marin E."/>
            <person name="Kohn T."/>
            <person name="Peeters S.H."/>
            <person name="Heuer A."/>
            <person name="Rast P."/>
            <person name="Oberbeckmann S."/>
            <person name="Bunk B."/>
            <person name="Jeske O."/>
            <person name="Meyerdierks A."/>
            <person name="Storesund J.E."/>
            <person name="Kallscheuer N."/>
            <person name="Luecker S."/>
            <person name="Lage O.M."/>
            <person name="Pohl T."/>
            <person name="Merkel B.J."/>
            <person name="Hornburger P."/>
            <person name="Mueller R.-W."/>
            <person name="Bruemmer F."/>
            <person name="Labrenz M."/>
            <person name="Spormann A.M."/>
            <person name="Op den Camp H."/>
            <person name="Overmann J."/>
            <person name="Amann R."/>
            <person name="Jetten M.S.M."/>
            <person name="Mascher T."/>
            <person name="Medema M.H."/>
            <person name="Devos D.P."/>
            <person name="Kaster A.-K."/>
            <person name="Ovreas L."/>
            <person name="Rohde M."/>
            <person name="Galperin M.Y."/>
            <person name="Jogler C."/>
        </authorList>
    </citation>
    <scope>NUCLEOTIDE SEQUENCE [LARGE SCALE GENOMIC DNA]</scope>
    <source>
        <strain evidence="3 4">Mal48</strain>
    </source>
</reference>
<keyword evidence="4" id="KW-1185">Reference proteome</keyword>
<feature type="transmembrane region" description="Helical" evidence="1">
    <location>
        <begin position="20"/>
        <end position="39"/>
    </location>
</feature>
<sequence>MKRRVPLMVRLTRFLVGFKMTPFGRVAVLGIFLGALGGVTIEIPVYQIFCGWVCLFGFIETTGILLRPKLELKAWFPEKVIEGESVTGYVDITNVGMFPACDIMCALLQMPEGMRHLDADYSIPSIPKGKQMTLPVTVQASKRGNYILPGARIHSTFPFNLMRFGKAQTDQWELQVLPAFSPLEQFEVPFSRKSQADGVSAEIRVGDSPEYIGNRDYTPGEPVRRLDFKAWARVGRPVVREYQDEFNSQAAIFLDTHLPRRWGRARKDRLRLDAAVSLTAAIAHQMDQHDASVEVFLAGADLFLFQPAAGVTHFESVMEVLSVTELTNSESLSQLAPVIADSLEDVSVVFCVFVDWDESREQFVRGIVESGCAVRLLLVSESEPDIPVPYDEGEFTTLNPRAILLGEVREL</sequence>
<dbReference type="KEGG" id="tpol:Mal48_02350"/>
<dbReference type="EMBL" id="CP036267">
    <property type="protein sequence ID" value="QDT31005.1"/>
    <property type="molecule type" value="Genomic_DNA"/>
</dbReference>
<evidence type="ECO:0000259" key="2">
    <source>
        <dbReference type="Pfam" id="PF01882"/>
    </source>
</evidence>
<evidence type="ECO:0000256" key="1">
    <source>
        <dbReference type="SAM" id="Phobius"/>
    </source>
</evidence>
<feature type="domain" description="DUF58" evidence="2">
    <location>
        <begin position="215"/>
        <end position="322"/>
    </location>
</feature>
<keyword evidence="1" id="KW-0472">Membrane</keyword>
<dbReference type="Proteomes" id="UP000315724">
    <property type="component" value="Chromosome"/>
</dbReference>
<gene>
    <name evidence="3" type="ORF">Mal48_02350</name>
</gene>
<dbReference type="OrthoDB" id="9812729at2"/>
<accession>A0A517QHB8</accession>
<dbReference type="PANTHER" id="PTHR34351:SF1">
    <property type="entry name" value="SLR1927 PROTEIN"/>
    <property type="match status" value="1"/>
</dbReference>
<dbReference type="AlphaFoldDB" id="A0A517QHB8"/>
<dbReference type="Pfam" id="PF01882">
    <property type="entry name" value="DUF58"/>
    <property type="match status" value="1"/>
</dbReference>
<proteinExistence type="predicted"/>
<evidence type="ECO:0000313" key="4">
    <source>
        <dbReference type="Proteomes" id="UP000315724"/>
    </source>
</evidence>
<dbReference type="PANTHER" id="PTHR34351">
    <property type="entry name" value="SLR1927 PROTEIN-RELATED"/>
    <property type="match status" value="1"/>
</dbReference>
<keyword evidence="1" id="KW-0812">Transmembrane</keyword>
<dbReference type="InterPro" id="IPR002881">
    <property type="entry name" value="DUF58"/>
</dbReference>
<dbReference type="RefSeq" id="WP_145195274.1">
    <property type="nucleotide sequence ID" value="NZ_CP036267.1"/>
</dbReference>